<proteinExistence type="predicted"/>
<evidence type="ECO:0000313" key="4">
    <source>
        <dbReference type="EMBL" id="KAK5065463.1"/>
    </source>
</evidence>
<keyword evidence="2" id="KW-0539">Nucleus</keyword>
<dbReference type="PANTHER" id="PTHR40621">
    <property type="entry name" value="TRANSCRIPTION FACTOR KAPC-RELATED"/>
    <property type="match status" value="1"/>
</dbReference>
<evidence type="ECO:0000256" key="2">
    <source>
        <dbReference type="ARBA" id="ARBA00023242"/>
    </source>
</evidence>
<evidence type="ECO:0008006" key="6">
    <source>
        <dbReference type="Google" id="ProtNLM"/>
    </source>
</evidence>
<dbReference type="PANTHER" id="PTHR40621:SF6">
    <property type="entry name" value="AP-1-LIKE TRANSCRIPTION FACTOR YAP1-RELATED"/>
    <property type="match status" value="1"/>
</dbReference>
<feature type="coiled-coil region" evidence="3">
    <location>
        <begin position="13"/>
        <end position="79"/>
    </location>
</feature>
<dbReference type="InterPro" id="IPR050936">
    <property type="entry name" value="AP-1-like"/>
</dbReference>
<gene>
    <name evidence="4" type="ORF">LTR69_003012</name>
</gene>
<dbReference type="Proteomes" id="UP001345691">
    <property type="component" value="Unassembled WGS sequence"/>
</dbReference>
<organism evidence="4 5">
    <name type="scientific">Exophiala sideris</name>
    <dbReference type="NCBI Taxonomy" id="1016849"/>
    <lineage>
        <taxon>Eukaryota</taxon>
        <taxon>Fungi</taxon>
        <taxon>Dikarya</taxon>
        <taxon>Ascomycota</taxon>
        <taxon>Pezizomycotina</taxon>
        <taxon>Eurotiomycetes</taxon>
        <taxon>Chaetothyriomycetidae</taxon>
        <taxon>Chaetothyriales</taxon>
        <taxon>Herpotrichiellaceae</taxon>
        <taxon>Exophiala</taxon>
    </lineage>
</organism>
<dbReference type="Gene3D" id="1.10.238.100">
    <property type="entry name" value="YAP1 redox domain. Chain B"/>
    <property type="match status" value="1"/>
</dbReference>
<evidence type="ECO:0000313" key="5">
    <source>
        <dbReference type="Proteomes" id="UP001345691"/>
    </source>
</evidence>
<dbReference type="EMBL" id="JAVRRF010000005">
    <property type="protein sequence ID" value="KAK5065463.1"/>
    <property type="molecule type" value="Genomic_DNA"/>
</dbReference>
<reference evidence="4 5" key="1">
    <citation type="submission" date="2023-08" db="EMBL/GenBank/DDBJ databases">
        <title>Black Yeasts Isolated from many extreme environments.</title>
        <authorList>
            <person name="Coleine C."/>
            <person name="Stajich J.E."/>
            <person name="Selbmann L."/>
        </authorList>
    </citation>
    <scope>NUCLEOTIDE SEQUENCE [LARGE SCALE GENOMIC DNA]</scope>
    <source>
        <strain evidence="4 5">CCFEE 6328</strain>
    </source>
</reference>
<name>A0ABR0JHK8_9EURO</name>
<keyword evidence="3" id="KW-0175">Coiled coil</keyword>
<comment type="caution">
    <text evidence="4">The sequence shown here is derived from an EMBL/GenBank/DDBJ whole genome shotgun (WGS) entry which is preliminary data.</text>
</comment>
<protein>
    <recommendedName>
        <fullName evidence="6">BZIP domain-containing protein</fullName>
    </recommendedName>
</protein>
<dbReference type="CDD" id="cd14688">
    <property type="entry name" value="bZIP_YAP"/>
    <property type="match status" value="1"/>
</dbReference>
<dbReference type="InterPro" id="IPR046347">
    <property type="entry name" value="bZIP_sf"/>
</dbReference>
<accession>A0ABR0JHK8</accession>
<dbReference type="SUPFAM" id="SSF57959">
    <property type="entry name" value="Leucine zipper domain"/>
    <property type="match status" value="1"/>
</dbReference>
<dbReference type="Gene3D" id="1.20.5.170">
    <property type="match status" value="1"/>
</dbReference>
<sequence>MKDIFRPLFRTPLDRAANRKEQLRRAQKTFRERKESYLRHLERQVTSLQKNEINSQVQIQNLQSKVSSLEGRLKECEGENQKLHAFVGSHDGHGMRLAQTTNSSANAVLSINDPSEHTSVNTVVWVESKEAQAAHLHVRNTSQDNGSGQMPSPVLSPVEDALADAAIGYESVSVRGHLMAKLGSPAQLSDKVCLVDMDLMIVGMEFVLKLENPCLPHILKASSSEEQQSPHGHVHLATHALLCCSSNTTAHTILLPSESTWQAPKETLRRLLDYTPELPIEDSEMTPVQAWQQITRHPRFQNLRLESLNIISDRLLQDIKCYGFGAVIRQEYLDKLLSTT</sequence>
<evidence type="ECO:0000256" key="1">
    <source>
        <dbReference type="ARBA" id="ARBA00004123"/>
    </source>
</evidence>
<comment type="subcellular location">
    <subcellularLocation>
        <location evidence="1">Nucleus</location>
    </subcellularLocation>
</comment>
<evidence type="ECO:0000256" key="3">
    <source>
        <dbReference type="SAM" id="Coils"/>
    </source>
</evidence>
<keyword evidence="5" id="KW-1185">Reference proteome</keyword>